<dbReference type="Pfam" id="PF00172">
    <property type="entry name" value="Zn_clus"/>
    <property type="match status" value="1"/>
</dbReference>
<evidence type="ECO:0000256" key="3">
    <source>
        <dbReference type="SAM" id="MobiDB-lite"/>
    </source>
</evidence>
<dbReference type="InterPro" id="IPR001138">
    <property type="entry name" value="Zn2Cys6_DnaBD"/>
</dbReference>
<proteinExistence type="predicted"/>
<dbReference type="InterPro" id="IPR050613">
    <property type="entry name" value="Sec_Metabolite_Reg"/>
</dbReference>
<dbReference type="GO" id="GO:0005634">
    <property type="term" value="C:nucleus"/>
    <property type="evidence" value="ECO:0007669"/>
    <property type="project" value="UniProtKB-SubCell"/>
</dbReference>
<dbReference type="PROSITE" id="PS50048">
    <property type="entry name" value="ZN2_CY6_FUNGAL_2"/>
    <property type="match status" value="1"/>
</dbReference>
<dbReference type="Proteomes" id="UP001295794">
    <property type="component" value="Unassembled WGS sequence"/>
</dbReference>
<protein>
    <recommendedName>
        <fullName evidence="4">Zn(2)-C6 fungal-type domain-containing protein</fullName>
    </recommendedName>
</protein>
<dbReference type="PANTHER" id="PTHR31001">
    <property type="entry name" value="UNCHARACTERIZED TRANSCRIPTIONAL REGULATORY PROTEIN"/>
    <property type="match status" value="1"/>
</dbReference>
<feature type="region of interest" description="Disordered" evidence="3">
    <location>
        <begin position="94"/>
        <end position="126"/>
    </location>
</feature>
<feature type="region of interest" description="Disordered" evidence="3">
    <location>
        <begin position="1"/>
        <end position="24"/>
    </location>
</feature>
<keyword evidence="2" id="KW-0539">Nucleus</keyword>
<dbReference type="SUPFAM" id="SSF57701">
    <property type="entry name" value="Zn2/Cys6 DNA-binding domain"/>
    <property type="match status" value="1"/>
</dbReference>
<name>A0AAD2H1U9_9AGAR</name>
<evidence type="ECO:0000313" key="5">
    <source>
        <dbReference type="EMBL" id="CAK5267883.1"/>
    </source>
</evidence>
<comment type="caution">
    <text evidence="5">The sequence shown here is derived from an EMBL/GenBank/DDBJ whole genome shotgun (WGS) entry which is preliminary data.</text>
</comment>
<dbReference type="EMBL" id="CAVNYO010000136">
    <property type="protein sequence ID" value="CAK5267883.1"/>
    <property type="molecule type" value="Genomic_DNA"/>
</dbReference>
<dbReference type="CDD" id="cd00067">
    <property type="entry name" value="GAL4"/>
    <property type="match status" value="1"/>
</dbReference>
<evidence type="ECO:0000259" key="4">
    <source>
        <dbReference type="PROSITE" id="PS50048"/>
    </source>
</evidence>
<gene>
    <name evidence="5" type="ORF">MYCIT1_LOCUS10771</name>
</gene>
<accession>A0AAD2H1U9</accession>
<dbReference type="AlphaFoldDB" id="A0AAD2H1U9"/>
<evidence type="ECO:0000256" key="2">
    <source>
        <dbReference type="ARBA" id="ARBA00023242"/>
    </source>
</evidence>
<dbReference type="GO" id="GO:0000981">
    <property type="term" value="F:DNA-binding transcription factor activity, RNA polymerase II-specific"/>
    <property type="evidence" value="ECO:0007669"/>
    <property type="project" value="InterPro"/>
</dbReference>
<evidence type="ECO:0000256" key="1">
    <source>
        <dbReference type="ARBA" id="ARBA00004123"/>
    </source>
</evidence>
<sequence length="243" mass="26935">MPASQTLAPVPGGEEDRRKRRRNRTTHSCLNCHATKRMCDRKRPCTRCVQSGMASHCTYQTDAAVGFDPTPKHDKSALLARIAELERMVEELRASTIPHTQREEPRNSTAESGRGHTMPDTCPSVPAEHWLRHAPERELSFTSPHPSSHSSGQAPGYLESIFPPYSNEISHGNLACHCLSGADHHCSAMELSSRLRRAADILNLNNMTSVTKSTAAPPPQYLDAYMTGMRAFRKCALLSFRSS</sequence>
<reference evidence="5" key="1">
    <citation type="submission" date="2023-11" db="EMBL/GenBank/DDBJ databases">
        <authorList>
            <person name="De Vega J J."/>
            <person name="De Vega J J."/>
        </authorList>
    </citation>
    <scope>NUCLEOTIDE SEQUENCE</scope>
</reference>
<dbReference type="GO" id="GO:0008270">
    <property type="term" value="F:zinc ion binding"/>
    <property type="evidence" value="ECO:0007669"/>
    <property type="project" value="InterPro"/>
</dbReference>
<organism evidence="5 6">
    <name type="scientific">Mycena citricolor</name>
    <dbReference type="NCBI Taxonomy" id="2018698"/>
    <lineage>
        <taxon>Eukaryota</taxon>
        <taxon>Fungi</taxon>
        <taxon>Dikarya</taxon>
        <taxon>Basidiomycota</taxon>
        <taxon>Agaricomycotina</taxon>
        <taxon>Agaricomycetes</taxon>
        <taxon>Agaricomycetidae</taxon>
        <taxon>Agaricales</taxon>
        <taxon>Marasmiineae</taxon>
        <taxon>Mycenaceae</taxon>
        <taxon>Mycena</taxon>
    </lineage>
</organism>
<dbReference type="PROSITE" id="PS00463">
    <property type="entry name" value="ZN2_CY6_FUNGAL_1"/>
    <property type="match status" value="1"/>
</dbReference>
<dbReference type="InterPro" id="IPR036864">
    <property type="entry name" value="Zn2-C6_fun-type_DNA-bd_sf"/>
</dbReference>
<comment type="subcellular location">
    <subcellularLocation>
        <location evidence="1">Nucleus</location>
    </subcellularLocation>
</comment>
<dbReference type="Gene3D" id="4.10.240.10">
    <property type="entry name" value="Zn(2)-C6 fungal-type DNA-binding domain"/>
    <property type="match status" value="1"/>
</dbReference>
<dbReference type="SMART" id="SM00066">
    <property type="entry name" value="GAL4"/>
    <property type="match status" value="1"/>
</dbReference>
<keyword evidence="6" id="KW-1185">Reference proteome</keyword>
<feature type="domain" description="Zn(2)-C6 fungal-type" evidence="4">
    <location>
        <begin position="28"/>
        <end position="59"/>
    </location>
</feature>
<evidence type="ECO:0000313" key="6">
    <source>
        <dbReference type="Proteomes" id="UP001295794"/>
    </source>
</evidence>
<dbReference type="PANTHER" id="PTHR31001:SF81">
    <property type="entry name" value="ZN(II)2CYS6 TRANSCRIPTION FACTOR"/>
    <property type="match status" value="1"/>
</dbReference>